<dbReference type="GO" id="GO:0009007">
    <property type="term" value="F:site-specific DNA-methyltransferase (adenine-specific) activity"/>
    <property type="evidence" value="ECO:0007669"/>
    <property type="project" value="UniProtKB-EC"/>
</dbReference>
<comment type="catalytic activity">
    <reaction evidence="7">
        <text>a 2'-deoxyadenosine in DNA + S-adenosyl-L-methionine = an N(6)-methyl-2'-deoxyadenosine in DNA + S-adenosyl-L-homocysteine + H(+)</text>
        <dbReference type="Rhea" id="RHEA:15197"/>
        <dbReference type="Rhea" id="RHEA-COMP:12418"/>
        <dbReference type="Rhea" id="RHEA-COMP:12419"/>
        <dbReference type="ChEBI" id="CHEBI:15378"/>
        <dbReference type="ChEBI" id="CHEBI:57856"/>
        <dbReference type="ChEBI" id="CHEBI:59789"/>
        <dbReference type="ChEBI" id="CHEBI:90615"/>
        <dbReference type="ChEBI" id="CHEBI:90616"/>
        <dbReference type="EC" id="2.1.1.72"/>
    </reaction>
</comment>
<dbReference type="OrthoDB" id="9815272at2"/>
<organism evidence="10 11">
    <name type="scientific">Paramaledivibacter caminithermalis (strain DSM 15212 / CIP 107654 / DViRD3)</name>
    <name type="common">Clostridium caminithermale</name>
    <dbReference type="NCBI Taxonomy" id="1121301"/>
    <lineage>
        <taxon>Bacteria</taxon>
        <taxon>Bacillati</taxon>
        <taxon>Bacillota</taxon>
        <taxon>Clostridia</taxon>
        <taxon>Peptostreptococcales</taxon>
        <taxon>Caminicellaceae</taxon>
        <taxon>Paramaledivibacter</taxon>
    </lineage>
</organism>
<feature type="domain" description="TaqI-like C-terminal specificity" evidence="9">
    <location>
        <begin position="521"/>
        <end position="674"/>
    </location>
</feature>
<dbReference type="PROSITE" id="PS00092">
    <property type="entry name" value="N6_MTASE"/>
    <property type="match status" value="1"/>
</dbReference>
<evidence type="ECO:0000256" key="6">
    <source>
        <dbReference type="ARBA" id="ARBA00023125"/>
    </source>
</evidence>
<accession>A0A1M6M620</accession>
<gene>
    <name evidence="10" type="ORF">SAMN02745912_01074</name>
</gene>
<dbReference type="PANTHER" id="PTHR33841:SF6">
    <property type="entry name" value="TYPE II METHYLTRANSFERASE M.HINDII"/>
    <property type="match status" value="1"/>
</dbReference>
<proteinExistence type="predicted"/>
<evidence type="ECO:0000256" key="7">
    <source>
        <dbReference type="ARBA" id="ARBA00047942"/>
    </source>
</evidence>
<keyword evidence="2 10" id="KW-0489">Methyltransferase</keyword>
<evidence type="ECO:0000259" key="8">
    <source>
        <dbReference type="Pfam" id="PF07669"/>
    </source>
</evidence>
<dbReference type="PANTHER" id="PTHR33841">
    <property type="entry name" value="DNA METHYLTRANSFERASE YEEA-RELATED"/>
    <property type="match status" value="1"/>
</dbReference>
<keyword evidence="6" id="KW-0238">DNA-binding</keyword>
<dbReference type="GO" id="GO:0003677">
    <property type="term" value="F:DNA binding"/>
    <property type="evidence" value="ECO:0007669"/>
    <property type="project" value="UniProtKB-KW"/>
</dbReference>
<keyword evidence="3 10" id="KW-0808">Transferase</keyword>
<dbReference type="Gene3D" id="3.40.50.150">
    <property type="entry name" value="Vaccinia Virus protein VP39"/>
    <property type="match status" value="1"/>
</dbReference>
<dbReference type="InterPro" id="IPR011639">
    <property type="entry name" value="MethylTrfase_TaqI-like_dom"/>
</dbReference>
<dbReference type="RefSeq" id="WP_073147716.1">
    <property type="nucleotide sequence ID" value="NZ_FRAG01000009.1"/>
</dbReference>
<dbReference type="EMBL" id="FRAG01000009">
    <property type="protein sequence ID" value="SHJ78908.1"/>
    <property type="molecule type" value="Genomic_DNA"/>
</dbReference>
<evidence type="ECO:0000256" key="5">
    <source>
        <dbReference type="ARBA" id="ARBA00022747"/>
    </source>
</evidence>
<dbReference type="InterPro" id="IPR029063">
    <property type="entry name" value="SAM-dependent_MTases_sf"/>
</dbReference>
<dbReference type="InterPro" id="IPR025931">
    <property type="entry name" value="TaqI_C"/>
</dbReference>
<dbReference type="AlphaFoldDB" id="A0A1M6M620"/>
<dbReference type="Pfam" id="PF12950">
    <property type="entry name" value="TaqI_C"/>
    <property type="match status" value="1"/>
</dbReference>
<feature type="domain" description="Type II methyltransferase M.TaqI-like" evidence="8">
    <location>
        <begin position="206"/>
        <end position="365"/>
    </location>
</feature>
<keyword evidence="5" id="KW-0680">Restriction system</keyword>
<dbReference type="InterPro" id="IPR002052">
    <property type="entry name" value="DNA_methylase_N6_adenine_CS"/>
</dbReference>
<dbReference type="EC" id="2.1.1.72" evidence="1"/>
<dbReference type="SUPFAM" id="SSF53335">
    <property type="entry name" value="S-adenosyl-L-methionine-dependent methyltransferases"/>
    <property type="match status" value="1"/>
</dbReference>
<protein>
    <recommendedName>
        <fullName evidence="1">site-specific DNA-methyltransferase (adenine-specific)</fullName>
        <ecNumber evidence="1">2.1.1.72</ecNumber>
    </recommendedName>
</protein>
<dbReference type="STRING" id="1121301.SAMN02745912_01074"/>
<sequence>MKNYMVKNLNEMFEKLNIDYDEREELLTYLIRKAVLEKYEIDCDSYINFLFQFFGKTDKNLKENPFQKKIGEAGLSNLDILSICGILDEYLSHEKREVTGSYYTPTYVVKYMISNSLKAYIEENTKIDTSYVDRLIDHGTICNIGDEQLFDLLNILINLKIIDISCGSGLFLYYFFQKIYSIKIQIYNKLECEYDEYYEKKWILENNIFGIDIQRAPLEMITLKFIDILAKYKDFNLSSLNFNLYKKDSVLGDEIFKASKVKEVVDEGGFDIVIGNPPYIGEKGNKDLFGNIKKYEFGKKYYEAKMDYFYYFIYRGIDILKAKGILSYITTNYFITADGAKGLRKILKERVSFKTIINFNELEIFKAAKGQHNMIFTLTKGRIKDKHIEIKYMKKSDLKINKIIDIINNKEVNNDNVSSYILENQSKLYDGNGNIMIFPQKEYSQILRKIRLCSELTLGDICNINQGIVSGADKVTKRIIERKLKKEYVEKNNIKINKGIFVLNQEEIIDLNIQSCRLLKPFYKNSNIKKYYTKSFTNKYILYFTDNNIQCSDYCFIIQKHLKKFKDVLIQRRETKKGTRNWFALQWSREQSIFEGAKIVVPQRALQNNFGYNEDMWYASADVYFITAKQKNIDLKLLLSILNSKIMYFWLYNMGKRKGDYLELYSTPLAQIPINLQLDNNIKEEIVRTVNKILSCCKDNYNYELVEECQNRIDNMLYRVFDFHKEEIKAIEKLYVDKHYK</sequence>
<dbReference type="InterPro" id="IPR050953">
    <property type="entry name" value="N4_N6_ade-DNA_methylase"/>
</dbReference>
<evidence type="ECO:0000313" key="10">
    <source>
        <dbReference type="EMBL" id="SHJ78908.1"/>
    </source>
</evidence>
<dbReference type="Proteomes" id="UP000184465">
    <property type="component" value="Unassembled WGS sequence"/>
</dbReference>
<evidence type="ECO:0000256" key="3">
    <source>
        <dbReference type="ARBA" id="ARBA00022679"/>
    </source>
</evidence>
<keyword evidence="11" id="KW-1185">Reference proteome</keyword>
<keyword evidence="4" id="KW-0949">S-adenosyl-L-methionine</keyword>
<dbReference type="PRINTS" id="PR00507">
    <property type="entry name" value="N12N6MTFRASE"/>
</dbReference>
<reference evidence="10 11" key="1">
    <citation type="submission" date="2016-11" db="EMBL/GenBank/DDBJ databases">
        <authorList>
            <person name="Jaros S."/>
            <person name="Januszkiewicz K."/>
            <person name="Wedrychowicz H."/>
        </authorList>
    </citation>
    <scope>NUCLEOTIDE SEQUENCE [LARGE SCALE GENOMIC DNA]</scope>
    <source>
        <strain evidence="10 11">DSM 15212</strain>
    </source>
</reference>
<evidence type="ECO:0000256" key="4">
    <source>
        <dbReference type="ARBA" id="ARBA00022691"/>
    </source>
</evidence>
<dbReference type="GO" id="GO:0009307">
    <property type="term" value="P:DNA restriction-modification system"/>
    <property type="evidence" value="ECO:0007669"/>
    <property type="project" value="UniProtKB-KW"/>
</dbReference>
<dbReference type="GO" id="GO:0032259">
    <property type="term" value="P:methylation"/>
    <property type="evidence" value="ECO:0007669"/>
    <property type="project" value="UniProtKB-KW"/>
</dbReference>
<evidence type="ECO:0000259" key="9">
    <source>
        <dbReference type="Pfam" id="PF12950"/>
    </source>
</evidence>
<name>A0A1M6M620_PARC5</name>
<evidence type="ECO:0000256" key="2">
    <source>
        <dbReference type="ARBA" id="ARBA00022603"/>
    </source>
</evidence>
<dbReference type="Pfam" id="PF07669">
    <property type="entry name" value="Eco57I"/>
    <property type="match status" value="1"/>
</dbReference>
<evidence type="ECO:0000313" key="11">
    <source>
        <dbReference type="Proteomes" id="UP000184465"/>
    </source>
</evidence>
<evidence type="ECO:0000256" key="1">
    <source>
        <dbReference type="ARBA" id="ARBA00011900"/>
    </source>
</evidence>